<protein>
    <submittedName>
        <fullName evidence="11">Uncharacterized protein</fullName>
    </submittedName>
</protein>
<feature type="disulfide bond" evidence="10">
    <location>
        <begin position="91"/>
        <end position="106"/>
    </location>
</feature>
<dbReference type="PANTHER" id="PTHR22722">
    <property type="entry name" value="LOW-DENSITY LIPOPROTEIN RECEPTOR-RELATED PROTEIN 2-RELATED"/>
    <property type="match status" value="1"/>
</dbReference>
<dbReference type="GO" id="GO:0006898">
    <property type="term" value="P:receptor-mediated endocytosis"/>
    <property type="evidence" value="ECO:0007669"/>
    <property type="project" value="TreeGrafter"/>
</dbReference>
<evidence type="ECO:0000256" key="3">
    <source>
        <dbReference type="ARBA" id="ARBA00022729"/>
    </source>
</evidence>
<name>A0A8D0DZC0_SALMN</name>
<evidence type="ECO:0000256" key="8">
    <source>
        <dbReference type="ARBA" id="ARBA00023170"/>
    </source>
</evidence>
<dbReference type="Gene3D" id="4.10.400.10">
    <property type="entry name" value="Low-density Lipoprotein Receptor"/>
    <property type="match status" value="7"/>
</dbReference>
<evidence type="ECO:0000256" key="2">
    <source>
        <dbReference type="ARBA" id="ARBA00022692"/>
    </source>
</evidence>
<evidence type="ECO:0000256" key="1">
    <source>
        <dbReference type="ARBA" id="ARBA00004167"/>
    </source>
</evidence>
<feature type="disulfide bond" evidence="10">
    <location>
        <begin position="54"/>
        <end position="69"/>
    </location>
</feature>
<evidence type="ECO:0000256" key="10">
    <source>
        <dbReference type="PROSITE-ProRule" id="PRU00124"/>
    </source>
</evidence>
<dbReference type="InterPro" id="IPR051221">
    <property type="entry name" value="LDLR-related"/>
</dbReference>
<keyword evidence="3" id="KW-0732">Signal</keyword>
<keyword evidence="5" id="KW-1133">Transmembrane helix</keyword>
<feature type="disulfide bond" evidence="10">
    <location>
        <begin position="126"/>
        <end position="141"/>
    </location>
</feature>
<dbReference type="GO" id="GO:0043235">
    <property type="term" value="C:receptor complex"/>
    <property type="evidence" value="ECO:0007669"/>
    <property type="project" value="TreeGrafter"/>
</dbReference>
<dbReference type="GeneTree" id="ENSGT00940000164512"/>
<dbReference type="FunFam" id="4.10.400.10:FF:000034">
    <property type="entry name" value="Low-density lipoprotein receptor-related protein 2"/>
    <property type="match status" value="1"/>
</dbReference>
<feature type="disulfide bond" evidence="10">
    <location>
        <begin position="184"/>
        <end position="196"/>
    </location>
</feature>
<feature type="disulfide bond" evidence="10">
    <location>
        <begin position="165"/>
        <end position="180"/>
    </location>
</feature>
<comment type="caution">
    <text evidence="10">Lacks conserved residue(s) required for the propagation of feature annotation.</text>
</comment>
<dbReference type="AlphaFoldDB" id="A0A8D0DZC0"/>
<dbReference type="InterPro" id="IPR036055">
    <property type="entry name" value="LDL_receptor-like_sf"/>
</dbReference>
<dbReference type="PROSITE" id="PS50068">
    <property type="entry name" value="LDLRA_2"/>
    <property type="match status" value="7"/>
</dbReference>
<organism evidence="11 12">
    <name type="scientific">Salvator merianae</name>
    <name type="common">Argentine black and white tegu</name>
    <name type="synonym">Tupinambis merianae</name>
    <dbReference type="NCBI Taxonomy" id="96440"/>
    <lineage>
        <taxon>Eukaryota</taxon>
        <taxon>Metazoa</taxon>
        <taxon>Chordata</taxon>
        <taxon>Craniata</taxon>
        <taxon>Vertebrata</taxon>
        <taxon>Euteleostomi</taxon>
        <taxon>Lepidosauria</taxon>
        <taxon>Squamata</taxon>
        <taxon>Bifurcata</taxon>
        <taxon>Unidentata</taxon>
        <taxon>Episquamata</taxon>
        <taxon>Laterata</taxon>
        <taxon>Teiioidea</taxon>
        <taxon>Teiidae</taxon>
        <taxon>Salvator</taxon>
    </lineage>
</organism>
<keyword evidence="4" id="KW-0677">Repeat</keyword>
<dbReference type="GO" id="GO:0016324">
    <property type="term" value="C:apical plasma membrane"/>
    <property type="evidence" value="ECO:0007669"/>
    <property type="project" value="TreeGrafter"/>
</dbReference>
<dbReference type="GO" id="GO:0042562">
    <property type="term" value="F:hormone binding"/>
    <property type="evidence" value="ECO:0007669"/>
    <property type="project" value="TreeGrafter"/>
</dbReference>
<evidence type="ECO:0000256" key="7">
    <source>
        <dbReference type="ARBA" id="ARBA00023157"/>
    </source>
</evidence>
<feature type="disulfide bond" evidence="10">
    <location>
        <begin position="203"/>
        <end position="218"/>
    </location>
</feature>
<dbReference type="InterPro" id="IPR002172">
    <property type="entry name" value="LDrepeatLR_classA_rpt"/>
</dbReference>
<dbReference type="PANTHER" id="PTHR22722:SF14">
    <property type="entry name" value="MEGALIN, ISOFORM A"/>
    <property type="match status" value="1"/>
</dbReference>
<dbReference type="Pfam" id="PF00057">
    <property type="entry name" value="Ldl_recept_a"/>
    <property type="match status" value="6"/>
</dbReference>
<feature type="disulfide bond" evidence="10">
    <location>
        <begin position="42"/>
        <end position="60"/>
    </location>
</feature>
<dbReference type="OMA" id="NCEIALC"/>
<evidence type="ECO:0000313" key="11">
    <source>
        <dbReference type="Ensembl" id="ENSSMRP00000024059.1"/>
    </source>
</evidence>
<reference evidence="11" key="2">
    <citation type="submission" date="2025-09" db="UniProtKB">
        <authorList>
            <consortium name="Ensembl"/>
        </authorList>
    </citation>
    <scope>IDENTIFICATION</scope>
</reference>
<evidence type="ECO:0000256" key="4">
    <source>
        <dbReference type="ARBA" id="ARBA00022737"/>
    </source>
</evidence>
<dbReference type="CDD" id="cd00112">
    <property type="entry name" value="LDLa"/>
    <property type="match status" value="6"/>
</dbReference>
<dbReference type="Proteomes" id="UP000694421">
    <property type="component" value="Unplaced"/>
</dbReference>
<accession>A0A8D0DZC0</accession>
<evidence type="ECO:0000256" key="6">
    <source>
        <dbReference type="ARBA" id="ARBA00023136"/>
    </source>
</evidence>
<keyword evidence="12" id="KW-1185">Reference proteome</keyword>
<dbReference type="InterPro" id="IPR023415">
    <property type="entry name" value="LDLR_class-A_CS"/>
</dbReference>
<keyword evidence="2" id="KW-0812">Transmembrane</keyword>
<keyword evidence="7 10" id="KW-1015">Disulfide bond</keyword>
<feature type="disulfide bond" evidence="10">
    <location>
        <begin position="191"/>
        <end position="209"/>
    </location>
</feature>
<comment type="subcellular location">
    <subcellularLocation>
        <location evidence="1">Membrane</location>
        <topology evidence="1">Single-pass membrane protein</topology>
    </subcellularLocation>
</comment>
<dbReference type="SMART" id="SM00192">
    <property type="entry name" value="LDLa"/>
    <property type="match status" value="7"/>
</dbReference>
<keyword evidence="6" id="KW-0472">Membrane</keyword>
<evidence type="ECO:0000313" key="12">
    <source>
        <dbReference type="Proteomes" id="UP000694421"/>
    </source>
</evidence>
<keyword evidence="9" id="KW-0325">Glycoprotein</keyword>
<dbReference type="SUPFAM" id="SSF57424">
    <property type="entry name" value="LDL receptor-like module"/>
    <property type="match status" value="7"/>
</dbReference>
<dbReference type="Ensembl" id="ENSSMRT00000028191.1">
    <property type="protein sequence ID" value="ENSSMRP00000024059.1"/>
    <property type="gene ID" value="ENSSMRG00000018670.1"/>
</dbReference>
<dbReference type="PRINTS" id="PR00261">
    <property type="entry name" value="LDLRECEPTOR"/>
</dbReference>
<reference evidence="11" key="1">
    <citation type="submission" date="2025-08" db="UniProtKB">
        <authorList>
            <consortium name="Ensembl"/>
        </authorList>
    </citation>
    <scope>IDENTIFICATION</scope>
</reference>
<evidence type="ECO:0000256" key="9">
    <source>
        <dbReference type="ARBA" id="ARBA00023180"/>
    </source>
</evidence>
<keyword evidence="8" id="KW-0675">Receptor</keyword>
<dbReference type="PROSITE" id="PS01209">
    <property type="entry name" value="LDLRA_1"/>
    <property type="match status" value="1"/>
</dbReference>
<sequence>NIQLFSYLHCLPPSYCWHQKIEITGTGNSNVECQGNANAWQCNDGRCIDATWICDGTRDCEDGSDEKNCVCAKKKVPCRSGKQCIDPWEICDRHKDCDDGSDEGNCPLRMFQCKNSYRCINERYYCDGIAQCPDGSDESNCWVPTADCAVRCDNNTQCVPESFVCDGSPDCADGLDEQNCGKPCSELQFRCKSGQCVSNAFRCDGSSDCKDHSDESDCPVSRLEFCQLDEAKCLESGECILKEWLCDGDADCKDKTDEKVSSPLKDFEIFGMQISLSNCSTGKPRKCRGHEYQCGEVCIPYTLVCNGEPDCQGGLDEGRSCAVPCQKSCHRICYQSPSGPVSKRRMLEYENCAIAASSFK</sequence>
<evidence type="ECO:0000256" key="5">
    <source>
        <dbReference type="ARBA" id="ARBA00022989"/>
    </source>
</evidence>
<proteinExistence type="predicted"/>